<dbReference type="RefSeq" id="WP_136575077.1">
    <property type="nucleotide sequence ID" value="NZ_STFF01000001.1"/>
</dbReference>
<dbReference type="AlphaFoldDB" id="A0A4S8I213"/>
<dbReference type="Pfam" id="PF13699">
    <property type="entry name" value="eCIS_core"/>
    <property type="match status" value="1"/>
</dbReference>
<protein>
    <submittedName>
        <fullName evidence="3">DUF4157 domain-containing protein</fullName>
    </submittedName>
</protein>
<feature type="domain" description="eCIS core" evidence="2">
    <location>
        <begin position="169"/>
        <end position="240"/>
    </location>
</feature>
<reference evidence="3 4" key="1">
    <citation type="submission" date="2019-04" db="EMBL/GenBank/DDBJ databases">
        <title>Niastella caeni sp. nov., isolated from activated sludge.</title>
        <authorList>
            <person name="Sheng M."/>
        </authorList>
    </citation>
    <scope>NUCLEOTIDE SEQUENCE [LARGE SCALE GENOMIC DNA]</scope>
    <source>
        <strain evidence="3 4">HX-2-15</strain>
    </source>
</reference>
<gene>
    <name evidence="3" type="ORF">FAM09_00265</name>
</gene>
<feature type="compositionally biased region" description="Polar residues" evidence="1">
    <location>
        <begin position="143"/>
        <end position="157"/>
    </location>
</feature>
<evidence type="ECO:0000313" key="4">
    <source>
        <dbReference type="Proteomes" id="UP000306918"/>
    </source>
</evidence>
<accession>A0A4S8I213</accession>
<evidence type="ECO:0000313" key="3">
    <source>
        <dbReference type="EMBL" id="THU40584.1"/>
    </source>
</evidence>
<feature type="region of interest" description="Disordered" evidence="1">
    <location>
        <begin position="1"/>
        <end position="29"/>
    </location>
</feature>
<comment type="caution">
    <text evidence="3">The sequence shown here is derived from an EMBL/GenBank/DDBJ whole genome shotgun (WGS) entry which is preliminary data.</text>
</comment>
<feature type="compositionally biased region" description="Basic and acidic residues" evidence="1">
    <location>
        <begin position="58"/>
        <end position="141"/>
    </location>
</feature>
<dbReference type="InterPro" id="IPR025295">
    <property type="entry name" value="eCIS_core_dom"/>
</dbReference>
<dbReference type="OrthoDB" id="4317910at2"/>
<evidence type="ECO:0000259" key="2">
    <source>
        <dbReference type="Pfam" id="PF13699"/>
    </source>
</evidence>
<evidence type="ECO:0000256" key="1">
    <source>
        <dbReference type="SAM" id="MobiDB-lite"/>
    </source>
</evidence>
<keyword evidence="4" id="KW-1185">Reference proteome</keyword>
<proteinExistence type="predicted"/>
<feature type="compositionally biased region" description="Basic residues" evidence="1">
    <location>
        <begin position="1"/>
        <end position="15"/>
    </location>
</feature>
<dbReference type="EMBL" id="STFF01000001">
    <property type="protein sequence ID" value="THU40584.1"/>
    <property type="molecule type" value="Genomic_DNA"/>
</dbReference>
<organism evidence="3 4">
    <name type="scientific">Niastella caeni</name>
    <dbReference type="NCBI Taxonomy" id="2569763"/>
    <lineage>
        <taxon>Bacteria</taxon>
        <taxon>Pseudomonadati</taxon>
        <taxon>Bacteroidota</taxon>
        <taxon>Chitinophagia</taxon>
        <taxon>Chitinophagales</taxon>
        <taxon>Chitinophagaceae</taxon>
        <taxon>Niastella</taxon>
    </lineage>
</organism>
<name>A0A4S8I213_9BACT</name>
<sequence>MKPSFSRRYRRRTKPAKTEGSFFKKESQHEHSFFGEAAHGAFFQPAVTAAQGQSIQRKCADCEKEDKQAQRKEDRKEEEKKVMRAPEKKEEEKKVQRKEEKKEEEKKVMRAPEKKEEEEKKVQRKEEKKEEDKKMQKKEAGDSSPSGGNVSNYVSSLNGKGQTMSATDNHFFSSRIGYDFSNVRIHTDKEAAESAKAINAKAYTIGNNIVFNEGQYNTESQEGKKLMAHELTHVIQQNEQTDAVVSRAVEENTEEVIPETPTFIMRDWVHHNTQHFANCAGVSVQGRTDANYSNSFTAPGRQRKANNCTDCTGDECITNTGTVISVFTTNPQVTLPAVPSGLSECEHTAVRNFINTTLRQHEQQHVAAFNTYRGIVRTPYSYTGCASGLDAHLQQIHDNIEVTRRASSDALSAALDPFNVPIPCDCPDTAQQSQAE</sequence>
<dbReference type="Proteomes" id="UP000306918">
    <property type="component" value="Unassembled WGS sequence"/>
</dbReference>
<feature type="region of interest" description="Disordered" evidence="1">
    <location>
        <begin position="50"/>
        <end position="157"/>
    </location>
</feature>